<organism evidence="1">
    <name type="scientific">Micrurus lemniscatus lemniscatus</name>
    <dbReference type="NCBI Taxonomy" id="129467"/>
    <lineage>
        <taxon>Eukaryota</taxon>
        <taxon>Metazoa</taxon>
        <taxon>Chordata</taxon>
        <taxon>Craniata</taxon>
        <taxon>Vertebrata</taxon>
        <taxon>Euteleostomi</taxon>
        <taxon>Lepidosauria</taxon>
        <taxon>Squamata</taxon>
        <taxon>Bifurcata</taxon>
        <taxon>Unidentata</taxon>
        <taxon>Episquamata</taxon>
        <taxon>Toxicofera</taxon>
        <taxon>Serpentes</taxon>
        <taxon>Colubroidea</taxon>
        <taxon>Elapidae</taxon>
        <taxon>Elapinae</taxon>
        <taxon>Micrurus</taxon>
    </lineage>
</organism>
<name>A0A2D4I7C9_MICLE</name>
<accession>A0A2D4I7C9</accession>
<protein>
    <submittedName>
        <fullName evidence="1">Uncharacterized protein</fullName>
    </submittedName>
</protein>
<evidence type="ECO:0000313" key="1">
    <source>
        <dbReference type="EMBL" id="LAA80118.1"/>
    </source>
</evidence>
<dbReference type="EMBL" id="IACK01089166">
    <property type="protein sequence ID" value="LAA80118.1"/>
    <property type="molecule type" value="Transcribed_RNA"/>
</dbReference>
<proteinExistence type="predicted"/>
<reference evidence="1" key="1">
    <citation type="submission" date="2017-07" db="EMBL/GenBank/DDBJ databases">
        <authorList>
            <person name="Mikheyev A."/>
            <person name="Grau M."/>
        </authorList>
    </citation>
    <scope>NUCLEOTIDE SEQUENCE</scope>
    <source>
        <tissue evidence="1">Venom_gland</tissue>
    </source>
</reference>
<dbReference type="AlphaFoldDB" id="A0A2D4I7C9"/>
<sequence>MPIWDNVYNILNNQREILEEMSTITTTMSKTGKKTTSIPIPSTTTASPRIQKTIEETLVPEKQNTTSNVNIQTSLLALQESMAKLQEMMVKNHSETRMN</sequence>
<reference evidence="1" key="2">
    <citation type="submission" date="2017-11" db="EMBL/GenBank/DDBJ databases">
        <title>Coralsnake Venomics: Analyses of Venom Gland Transcriptomes and Proteomes of Six Brazilian Taxa.</title>
        <authorList>
            <person name="Aird S.D."/>
            <person name="Jorge da Silva N."/>
            <person name="Qiu L."/>
            <person name="Villar-Briones A."/>
            <person name="Aparecida-Saddi V."/>
            <person name="Campos-Telles M.P."/>
            <person name="Grau M."/>
            <person name="Mikheyev A.S."/>
        </authorList>
    </citation>
    <scope>NUCLEOTIDE SEQUENCE</scope>
    <source>
        <tissue evidence="1">Venom_gland</tissue>
    </source>
</reference>